<keyword evidence="12" id="KW-0539">Nucleus</keyword>
<dbReference type="InterPro" id="IPR014849">
    <property type="entry name" value="EKC/KEOPS_Gon7"/>
</dbReference>
<comment type="function">
    <text evidence="13">Component of the EKC/KEOPS complex that is required for the formation of a threonylcarbamoyl group on adenosine at position 37 (t(6)A37) in tRNAs that read codons beginning with adenine. The complex is probably involved in the transfer of the threonylcarbamoyl moiety of threonylcarbamoyl-AMP (TC-AMP) to the N6 group of A37. GON7 likely plays a supporting role to the catalytic subunit KAE1 in the complex. The EKC/KEOPS complex also promotes both telomere uncapping and telomere elongation. The complex is required for efficient recruitment of transcriptional coactivators.</text>
</comment>
<keyword evidence="6" id="KW-0158">Chromosome</keyword>
<evidence type="ECO:0000256" key="14">
    <source>
        <dbReference type="SAM" id="MobiDB-lite"/>
    </source>
</evidence>
<evidence type="ECO:0000256" key="13">
    <source>
        <dbReference type="ARBA" id="ARBA00025393"/>
    </source>
</evidence>
<evidence type="ECO:0000256" key="10">
    <source>
        <dbReference type="ARBA" id="ARBA00023159"/>
    </source>
</evidence>
<dbReference type="OrthoDB" id="2288868at2759"/>
<keyword evidence="16" id="KW-1185">Reference proteome</keyword>
<keyword evidence="10" id="KW-0010">Activator</keyword>
<gene>
    <name evidence="15" type="ORF">KUCA_T00001410001</name>
</gene>
<feature type="compositionally biased region" description="Basic and acidic residues" evidence="14">
    <location>
        <begin position="50"/>
        <end position="59"/>
    </location>
</feature>
<evidence type="ECO:0000256" key="12">
    <source>
        <dbReference type="ARBA" id="ARBA00023242"/>
    </source>
</evidence>
<evidence type="ECO:0000256" key="1">
    <source>
        <dbReference type="ARBA" id="ARBA00004123"/>
    </source>
</evidence>
<evidence type="ECO:0000313" key="15">
    <source>
        <dbReference type="EMBL" id="CDK25440.1"/>
    </source>
</evidence>
<sequence>MPATRDLIPYAEYSSPDLSKKLTVDATLTHSTNGKTTGPSDHVLGAGAVDNDKPSEAKSSRLGALRGMLTTLQDDVNEFLTQRMKDADAAHTRAEEEADLERRVLDDGVDEDDED</sequence>
<evidence type="ECO:0000256" key="7">
    <source>
        <dbReference type="ARBA" id="ARBA00022694"/>
    </source>
</evidence>
<accession>W6MU55</accession>
<evidence type="ECO:0000256" key="3">
    <source>
        <dbReference type="ARBA" id="ARBA00008529"/>
    </source>
</evidence>
<dbReference type="EMBL" id="HG793126">
    <property type="protein sequence ID" value="CDK25440.1"/>
    <property type="molecule type" value="Genomic_DNA"/>
</dbReference>
<keyword evidence="8" id="KW-0779">Telomere</keyword>
<dbReference type="GO" id="GO:0000781">
    <property type="term" value="C:chromosome, telomeric region"/>
    <property type="evidence" value="ECO:0007669"/>
    <property type="project" value="UniProtKB-SubCell"/>
</dbReference>
<evidence type="ECO:0000256" key="4">
    <source>
        <dbReference type="ARBA" id="ARBA00011534"/>
    </source>
</evidence>
<dbReference type="HOGENOM" id="CLU_151420_0_0_1"/>
<keyword evidence="7" id="KW-0819">tRNA processing</keyword>
<organism evidence="15 16">
    <name type="scientific">Kuraishia capsulata CBS 1993</name>
    <dbReference type="NCBI Taxonomy" id="1382522"/>
    <lineage>
        <taxon>Eukaryota</taxon>
        <taxon>Fungi</taxon>
        <taxon>Dikarya</taxon>
        <taxon>Ascomycota</taxon>
        <taxon>Saccharomycotina</taxon>
        <taxon>Pichiomycetes</taxon>
        <taxon>Pichiales</taxon>
        <taxon>Pichiaceae</taxon>
        <taxon>Kuraishia</taxon>
    </lineage>
</organism>
<evidence type="ECO:0000256" key="11">
    <source>
        <dbReference type="ARBA" id="ARBA00023163"/>
    </source>
</evidence>
<name>W6MU55_9ASCO</name>
<evidence type="ECO:0000256" key="6">
    <source>
        <dbReference type="ARBA" id="ARBA00022454"/>
    </source>
</evidence>
<feature type="region of interest" description="Disordered" evidence="14">
    <location>
        <begin position="86"/>
        <end position="115"/>
    </location>
</feature>
<dbReference type="Pfam" id="PF08738">
    <property type="entry name" value="Gon7"/>
    <property type="match status" value="1"/>
</dbReference>
<reference evidence="15" key="2">
    <citation type="submission" date="2014-02" db="EMBL/GenBank/DDBJ databases">
        <title>Complete DNA sequence of /Kuraishia capsulata/ illustrates novel genomic features among budding yeasts (/Saccharomycotina/).</title>
        <authorList>
            <person name="Morales L."/>
            <person name="Noel B."/>
            <person name="Porcel B."/>
            <person name="Marcet-Houben M."/>
            <person name="Hullo M-F."/>
            <person name="Sacerdot C."/>
            <person name="Tekaia F."/>
            <person name="Leh-Louis V."/>
            <person name="Despons L."/>
            <person name="Khanna V."/>
            <person name="Aury J-M."/>
            <person name="Barbe V."/>
            <person name="Couloux A."/>
            <person name="Labadie K."/>
            <person name="Pelletier E."/>
            <person name="Souciet J-L."/>
            <person name="Boekhout T."/>
            <person name="Gabaldon T."/>
            <person name="Wincker P."/>
            <person name="Dujon B."/>
        </authorList>
    </citation>
    <scope>NUCLEOTIDE SEQUENCE</scope>
    <source>
        <strain evidence="15">CBS 1993</strain>
    </source>
</reference>
<feature type="compositionally biased region" description="Basic and acidic residues" evidence="14">
    <location>
        <begin position="86"/>
        <end position="106"/>
    </location>
</feature>
<keyword evidence="11" id="KW-0804">Transcription</keyword>
<evidence type="ECO:0000256" key="5">
    <source>
        <dbReference type="ARBA" id="ARBA00019746"/>
    </source>
</evidence>
<dbReference type="STRING" id="1382522.W6MU55"/>
<proteinExistence type="inferred from homology"/>
<evidence type="ECO:0000313" key="16">
    <source>
        <dbReference type="Proteomes" id="UP000019384"/>
    </source>
</evidence>
<comment type="subunit">
    <text evidence="4">Component of the EKC/KEOPS complex composed of at least BUD32, CGI121, GON7, KAE1 and PCC1; the whole complex dimerizes.</text>
</comment>
<feature type="region of interest" description="Disordered" evidence="14">
    <location>
        <begin position="30"/>
        <end position="60"/>
    </location>
</feature>
<dbReference type="AlphaFoldDB" id="W6MU55"/>
<comment type="subcellular location">
    <subcellularLocation>
        <location evidence="2">Chromosome</location>
        <location evidence="2">Telomere</location>
    </subcellularLocation>
    <subcellularLocation>
        <location evidence="1">Nucleus</location>
    </subcellularLocation>
</comment>
<dbReference type="GeneID" id="34518840"/>
<dbReference type="GO" id="GO:0008033">
    <property type="term" value="P:tRNA processing"/>
    <property type="evidence" value="ECO:0007669"/>
    <property type="project" value="UniProtKB-KW"/>
</dbReference>
<feature type="compositionally biased region" description="Polar residues" evidence="14">
    <location>
        <begin position="30"/>
        <end position="39"/>
    </location>
</feature>
<dbReference type="GO" id="GO:0005634">
    <property type="term" value="C:nucleus"/>
    <property type="evidence" value="ECO:0007669"/>
    <property type="project" value="UniProtKB-SubCell"/>
</dbReference>
<evidence type="ECO:0000256" key="8">
    <source>
        <dbReference type="ARBA" id="ARBA00022895"/>
    </source>
</evidence>
<keyword evidence="9" id="KW-0805">Transcription regulation</keyword>
<dbReference type="Proteomes" id="UP000019384">
    <property type="component" value="Unassembled WGS sequence"/>
</dbReference>
<reference evidence="15" key="1">
    <citation type="submission" date="2013-12" db="EMBL/GenBank/DDBJ databases">
        <authorList>
            <person name="Genoscope - CEA"/>
        </authorList>
    </citation>
    <scope>NUCLEOTIDE SEQUENCE</scope>
    <source>
        <strain evidence="15">CBS 1993</strain>
    </source>
</reference>
<comment type="similarity">
    <text evidence="3">Belongs to the GON7 family.</text>
</comment>
<evidence type="ECO:0000256" key="2">
    <source>
        <dbReference type="ARBA" id="ARBA00004574"/>
    </source>
</evidence>
<evidence type="ECO:0000256" key="9">
    <source>
        <dbReference type="ARBA" id="ARBA00023015"/>
    </source>
</evidence>
<dbReference type="RefSeq" id="XP_022457452.1">
    <property type="nucleotide sequence ID" value="XM_022603586.1"/>
</dbReference>
<protein>
    <recommendedName>
        <fullName evidence="5">EKC/KEOPS complex subunit GON7</fullName>
    </recommendedName>
</protein>